<evidence type="ECO:0000313" key="1">
    <source>
        <dbReference type="EMBL" id="CAG5105719.1"/>
    </source>
</evidence>
<name>A0ABN7SQX1_OIKDI</name>
<protein>
    <submittedName>
        <fullName evidence="1">Oidioi.mRNA.OKI2018_I69.chr1.g2392.t1.cds</fullName>
    </submittedName>
</protein>
<dbReference type="Proteomes" id="UP001158576">
    <property type="component" value="Chromosome 1"/>
</dbReference>
<sequence>MIGTVDSIKADANAQFLLQLGCLLSRSHSWKPTAKLRIFIPVAPGTDVTAAQKSFKTYFMELRINAVLVLVTVEYNQLELMDDDYVSWVNSLILSKKSGQTGVTFLQLPNTVDTCMGFISPEKGSASYLADLGPVVMTWGLKNVISV</sequence>
<keyword evidence="2" id="KW-1185">Reference proteome</keyword>
<accession>A0ABN7SQX1</accession>
<evidence type="ECO:0000313" key="2">
    <source>
        <dbReference type="Proteomes" id="UP001158576"/>
    </source>
</evidence>
<organism evidence="1 2">
    <name type="scientific">Oikopleura dioica</name>
    <name type="common">Tunicate</name>
    <dbReference type="NCBI Taxonomy" id="34765"/>
    <lineage>
        <taxon>Eukaryota</taxon>
        <taxon>Metazoa</taxon>
        <taxon>Chordata</taxon>
        <taxon>Tunicata</taxon>
        <taxon>Appendicularia</taxon>
        <taxon>Copelata</taxon>
        <taxon>Oikopleuridae</taxon>
        <taxon>Oikopleura</taxon>
    </lineage>
</organism>
<reference evidence="1 2" key="1">
    <citation type="submission" date="2021-04" db="EMBL/GenBank/DDBJ databases">
        <authorList>
            <person name="Bliznina A."/>
        </authorList>
    </citation>
    <scope>NUCLEOTIDE SEQUENCE [LARGE SCALE GENOMIC DNA]</scope>
</reference>
<gene>
    <name evidence="1" type="ORF">OKIOD_LOCUS11157</name>
</gene>
<proteinExistence type="predicted"/>
<dbReference type="EMBL" id="OU015566">
    <property type="protein sequence ID" value="CAG5105719.1"/>
    <property type="molecule type" value="Genomic_DNA"/>
</dbReference>